<evidence type="ECO:0000256" key="1">
    <source>
        <dbReference type="SAM" id="Phobius"/>
    </source>
</evidence>
<reference evidence="2 3" key="1">
    <citation type="submission" date="2020-01" db="EMBL/GenBank/DDBJ databases">
        <title>Genomes assembled from Gulf of Kutch pelagic sediment metagenomes.</title>
        <authorList>
            <person name="Chandrashekar M."/>
            <person name="Mahajan M.S."/>
            <person name="Dave K.J."/>
            <person name="Vatsa P."/>
            <person name="Nathani N.M."/>
        </authorList>
    </citation>
    <scope>NUCLEOTIDE SEQUENCE [LARGE SCALE GENOMIC DNA]</scope>
    <source>
        <strain evidence="2">KS3-K002</strain>
    </source>
</reference>
<comment type="caution">
    <text evidence="2">The sequence shown here is derived from an EMBL/GenBank/DDBJ whole genome shotgun (WGS) entry which is preliminary data.</text>
</comment>
<accession>A0AAE4ZCF1</accession>
<feature type="transmembrane region" description="Helical" evidence="1">
    <location>
        <begin position="86"/>
        <end position="105"/>
    </location>
</feature>
<evidence type="ECO:0008006" key="4">
    <source>
        <dbReference type="Google" id="ProtNLM"/>
    </source>
</evidence>
<proteinExistence type="predicted"/>
<keyword evidence="1" id="KW-0812">Transmembrane</keyword>
<sequence>MAMTCDTALERLLEADPAELAGQGDSELAAHVRDCARCGAVAAKLLDSQERLAAALNDMGPRLGVDEALEAARARRHGRPGRWRPAWRWAAPLAAAAAAAGIFFATQTDTSRMPGEPVTRPAPREEPLVEMASAQNLMVFETQDRSAKVIWFY</sequence>
<keyword evidence="1" id="KW-1133">Transmembrane helix</keyword>
<protein>
    <recommendedName>
        <fullName evidence="4">Zinc-finger domain-containing protein</fullName>
    </recommendedName>
</protein>
<evidence type="ECO:0000313" key="2">
    <source>
        <dbReference type="EMBL" id="NIR76671.1"/>
    </source>
</evidence>
<dbReference type="EMBL" id="JAACAK010000141">
    <property type="protein sequence ID" value="NIR76671.1"/>
    <property type="molecule type" value="Genomic_DNA"/>
</dbReference>
<organism evidence="2 3">
    <name type="scientific">Candidatus Kutchimonas denitrificans</name>
    <dbReference type="NCBI Taxonomy" id="3056748"/>
    <lineage>
        <taxon>Bacteria</taxon>
        <taxon>Pseudomonadati</taxon>
        <taxon>Gemmatimonadota</taxon>
        <taxon>Gemmatimonadia</taxon>
        <taxon>Candidatus Palauibacterales</taxon>
        <taxon>Candidatus Palauibacteraceae</taxon>
        <taxon>Candidatus Kutchimonas</taxon>
    </lineage>
</organism>
<keyword evidence="1" id="KW-0472">Membrane</keyword>
<gene>
    <name evidence="2" type="ORF">GWO12_16450</name>
</gene>
<dbReference type="Proteomes" id="UP000702544">
    <property type="component" value="Unassembled WGS sequence"/>
</dbReference>
<name>A0AAE4ZCF1_9BACT</name>
<dbReference type="AlphaFoldDB" id="A0AAE4ZCF1"/>
<evidence type="ECO:0000313" key="3">
    <source>
        <dbReference type="Proteomes" id="UP000702544"/>
    </source>
</evidence>